<feature type="transmembrane region" description="Helical" evidence="1">
    <location>
        <begin position="49"/>
        <end position="70"/>
    </location>
</feature>
<evidence type="ECO:0008006" key="4">
    <source>
        <dbReference type="Google" id="ProtNLM"/>
    </source>
</evidence>
<sequence length="102" mass="11864">MTKKGKTAIFMICATIFNLVLMVVFFFLFFLLLFVALPNIFPAIENIQAMSFVLPLLWFGGSIVLSFLIYSKMIKWASVKFNFEENLDPIFTPKKNRRERGE</sequence>
<accession>A0A9D9DYE4</accession>
<comment type="caution">
    <text evidence="2">The sequence shown here is derived from an EMBL/GenBank/DDBJ whole genome shotgun (WGS) entry which is preliminary data.</text>
</comment>
<keyword evidence="1" id="KW-0812">Transmembrane</keyword>
<dbReference type="AlphaFoldDB" id="A0A9D9DYE4"/>
<keyword evidence="1" id="KW-1133">Transmembrane helix</keyword>
<feature type="transmembrane region" description="Helical" evidence="1">
    <location>
        <begin position="7"/>
        <end position="37"/>
    </location>
</feature>
<keyword evidence="1" id="KW-0472">Membrane</keyword>
<evidence type="ECO:0000256" key="1">
    <source>
        <dbReference type="SAM" id="Phobius"/>
    </source>
</evidence>
<evidence type="ECO:0000313" key="2">
    <source>
        <dbReference type="EMBL" id="MBO8435783.1"/>
    </source>
</evidence>
<dbReference type="Proteomes" id="UP000823615">
    <property type="component" value="Unassembled WGS sequence"/>
</dbReference>
<organism evidence="2 3">
    <name type="scientific">Candidatus Ornithospirochaeta stercoripullorum</name>
    <dbReference type="NCBI Taxonomy" id="2840899"/>
    <lineage>
        <taxon>Bacteria</taxon>
        <taxon>Pseudomonadati</taxon>
        <taxon>Spirochaetota</taxon>
        <taxon>Spirochaetia</taxon>
        <taxon>Spirochaetales</taxon>
        <taxon>Spirochaetaceae</taxon>
        <taxon>Spirochaetaceae incertae sedis</taxon>
        <taxon>Candidatus Ornithospirochaeta</taxon>
    </lineage>
</organism>
<gene>
    <name evidence="2" type="ORF">IAA97_02230</name>
</gene>
<name>A0A9D9DYE4_9SPIO</name>
<dbReference type="EMBL" id="JADIMT010000033">
    <property type="protein sequence ID" value="MBO8435783.1"/>
    <property type="molecule type" value="Genomic_DNA"/>
</dbReference>
<proteinExistence type="predicted"/>
<reference evidence="2" key="1">
    <citation type="submission" date="2020-10" db="EMBL/GenBank/DDBJ databases">
        <authorList>
            <person name="Gilroy R."/>
        </authorList>
    </citation>
    <scope>NUCLEOTIDE SEQUENCE</scope>
    <source>
        <strain evidence="2">7293</strain>
    </source>
</reference>
<evidence type="ECO:0000313" key="3">
    <source>
        <dbReference type="Proteomes" id="UP000823615"/>
    </source>
</evidence>
<protein>
    <recommendedName>
        <fullName evidence="4">Leader peptide processing enzyme</fullName>
    </recommendedName>
</protein>
<reference evidence="2" key="2">
    <citation type="journal article" date="2021" name="PeerJ">
        <title>Extensive microbial diversity within the chicken gut microbiome revealed by metagenomics and culture.</title>
        <authorList>
            <person name="Gilroy R."/>
            <person name="Ravi A."/>
            <person name="Getino M."/>
            <person name="Pursley I."/>
            <person name="Horton D.L."/>
            <person name="Alikhan N.F."/>
            <person name="Baker D."/>
            <person name="Gharbi K."/>
            <person name="Hall N."/>
            <person name="Watson M."/>
            <person name="Adriaenssens E.M."/>
            <person name="Foster-Nyarko E."/>
            <person name="Jarju S."/>
            <person name="Secka A."/>
            <person name="Antonio M."/>
            <person name="Oren A."/>
            <person name="Chaudhuri R.R."/>
            <person name="La Ragione R."/>
            <person name="Hildebrand F."/>
            <person name="Pallen M.J."/>
        </authorList>
    </citation>
    <scope>NUCLEOTIDE SEQUENCE</scope>
    <source>
        <strain evidence="2">7293</strain>
    </source>
</reference>